<name>A0A835RFM0_VANPL</name>
<dbReference type="PANTHER" id="PTHR43036">
    <property type="entry name" value="OSJNBB0011N17.9 PROTEIN"/>
    <property type="match status" value="1"/>
</dbReference>
<evidence type="ECO:0000256" key="8">
    <source>
        <dbReference type="SAM" id="MobiDB-lite"/>
    </source>
</evidence>
<comment type="similarity">
    <text evidence="7">Belongs to the mitochondrial carrier (TC 2.A.29) family.</text>
</comment>
<dbReference type="InterPro" id="IPR023395">
    <property type="entry name" value="MCP_dom_sf"/>
</dbReference>
<evidence type="ECO:0000256" key="2">
    <source>
        <dbReference type="ARBA" id="ARBA00022448"/>
    </source>
</evidence>
<dbReference type="Gene3D" id="1.50.40.10">
    <property type="entry name" value="Mitochondrial carrier domain"/>
    <property type="match status" value="1"/>
</dbReference>
<dbReference type="Proteomes" id="UP000636800">
    <property type="component" value="Unassembled WGS sequence"/>
</dbReference>
<dbReference type="SUPFAM" id="SSF103506">
    <property type="entry name" value="Mitochondrial carrier"/>
    <property type="match status" value="1"/>
</dbReference>
<keyword evidence="2 7" id="KW-0813">Transport</keyword>
<dbReference type="PROSITE" id="PS50920">
    <property type="entry name" value="SOLCAR"/>
    <property type="match status" value="1"/>
</dbReference>
<organism evidence="10 11">
    <name type="scientific">Vanilla planifolia</name>
    <name type="common">Vanilla</name>
    <dbReference type="NCBI Taxonomy" id="51239"/>
    <lineage>
        <taxon>Eukaryota</taxon>
        <taxon>Viridiplantae</taxon>
        <taxon>Streptophyta</taxon>
        <taxon>Embryophyta</taxon>
        <taxon>Tracheophyta</taxon>
        <taxon>Spermatophyta</taxon>
        <taxon>Magnoliopsida</taxon>
        <taxon>Liliopsida</taxon>
        <taxon>Asparagales</taxon>
        <taxon>Orchidaceae</taxon>
        <taxon>Vanilloideae</taxon>
        <taxon>Vanilleae</taxon>
        <taxon>Vanilla</taxon>
    </lineage>
</organism>
<evidence type="ECO:0000256" key="1">
    <source>
        <dbReference type="ARBA" id="ARBA00004141"/>
    </source>
</evidence>
<keyword evidence="4" id="KW-0677">Repeat</keyword>
<feature type="region of interest" description="Disordered" evidence="8">
    <location>
        <begin position="268"/>
        <end position="322"/>
    </location>
</feature>
<dbReference type="Pfam" id="PF00153">
    <property type="entry name" value="Mito_carr"/>
    <property type="match status" value="1"/>
</dbReference>
<gene>
    <name evidence="10" type="ORF">HPP92_009131</name>
</gene>
<keyword evidence="5 6" id="KW-0472">Membrane</keyword>
<reference evidence="10 11" key="1">
    <citation type="journal article" date="2020" name="Nat. Food">
        <title>A phased Vanilla planifolia genome enables genetic improvement of flavour and production.</title>
        <authorList>
            <person name="Hasing T."/>
            <person name="Tang H."/>
            <person name="Brym M."/>
            <person name="Khazi F."/>
            <person name="Huang T."/>
            <person name="Chambers A.H."/>
        </authorList>
    </citation>
    <scope>NUCLEOTIDE SEQUENCE [LARGE SCALE GENOMIC DNA]</scope>
    <source>
        <tissue evidence="10">Leaf</tissue>
    </source>
</reference>
<dbReference type="SUPFAM" id="SSF53335">
    <property type="entry name" value="S-adenosyl-L-methionine-dependent methyltransferases"/>
    <property type="match status" value="1"/>
</dbReference>
<keyword evidence="3 6" id="KW-0812">Transmembrane</keyword>
<feature type="domain" description="Methyltransferase type 11" evidence="9">
    <location>
        <begin position="167"/>
        <end position="220"/>
    </location>
</feature>
<evidence type="ECO:0000259" key="9">
    <source>
        <dbReference type="Pfam" id="PF08241"/>
    </source>
</evidence>
<dbReference type="GO" id="GO:0055085">
    <property type="term" value="P:transmembrane transport"/>
    <property type="evidence" value="ECO:0007669"/>
    <property type="project" value="InterPro"/>
</dbReference>
<comment type="subcellular location">
    <subcellularLocation>
        <location evidence="1">Membrane</location>
        <topology evidence="1">Multi-pass membrane protein</topology>
    </subcellularLocation>
</comment>
<dbReference type="PRINTS" id="PR00926">
    <property type="entry name" value="MITOCARRIER"/>
</dbReference>
<evidence type="ECO:0000256" key="6">
    <source>
        <dbReference type="PROSITE-ProRule" id="PRU00282"/>
    </source>
</evidence>
<dbReference type="GO" id="GO:0008757">
    <property type="term" value="F:S-adenosylmethionine-dependent methyltransferase activity"/>
    <property type="evidence" value="ECO:0007669"/>
    <property type="project" value="InterPro"/>
</dbReference>
<dbReference type="InterPro" id="IPR029063">
    <property type="entry name" value="SAM-dependent_MTases_sf"/>
</dbReference>
<proteinExistence type="inferred from homology"/>
<evidence type="ECO:0000256" key="5">
    <source>
        <dbReference type="ARBA" id="ARBA00023136"/>
    </source>
</evidence>
<feature type="repeat" description="Solcar" evidence="6">
    <location>
        <begin position="330"/>
        <end position="428"/>
    </location>
</feature>
<dbReference type="InterPro" id="IPR013216">
    <property type="entry name" value="Methyltransf_11"/>
</dbReference>
<keyword evidence="11" id="KW-1185">Reference proteome</keyword>
<dbReference type="PANTHER" id="PTHR43036:SF1">
    <property type="entry name" value="S-ADENOSYL-L-METHIONINE-DEPENDENT METHYLTRANSFERASES SUPERFAMILY PROTEIN"/>
    <property type="match status" value="1"/>
</dbReference>
<dbReference type="EMBL" id="JADCNL010000004">
    <property type="protein sequence ID" value="KAG0485052.1"/>
    <property type="molecule type" value="Genomic_DNA"/>
</dbReference>
<dbReference type="AlphaFoldDB" id="A0A835RFM0"/>
<comment type="caution">
    <text evidence="10">The sequence shown here is derived from an EMBL/GenBank/DDBJ whole genome shotgun (WGS) entry which is preliminary data.</text>
</comment>
<evidence type="ECO:0000313" key="11">
    <source>
        <dbReference type="Proteomes" id="UP000636800"/>
    </source>
</evidence>
<evidence type="ECO:0000256" key="7">
    <source>
        <dbReference type="RuleBase" id="RU000488"/>
    </source>
</evidence>
<dbReference type="InterPro" id="IPR018108">
    <property type="entry name" value="MCP_transmembrane"/>
</dbReference>
<dbReference type="GO" id="GO:0016020">
    <property type="term" value="C:membrane"/>
    <property type="evidence" value="ECO:0007669"/>
    <property type="project" value="UniProtKB-SubCell"/>
</dbReference>
<dbReference type="Pfam" id="PF08241">
    <property type="entry name" value="Methyltransf_11"/>
    <property type="match status" value="1"/>
</dbReference>
<evidence type="ECO:0000313" key="10">
    <source>
        <dbReference type="EMBL" id="KAG0485052.1"/>
    </source>
</evidence>
<sequence length="518" mass="56830">MEGSLIIDQDGITGGDSSTAILMASVISPLRVFRPLTVFVLRSVAGLPLGGSSSLGAPLLDQLRRMTYSGGGASSLTASARPQHGGSPVEQVLKNVEWPEKFPFKEEDFSRFDGSLDSLFYSEPRFVTHIDDPAISALTKYYSKVFPPSNTPGVCLLDMCSSWVLTEYIVQDLNVNPKLPFEDSSFDVITNVVSVDYLTKPIAVFKEMQRILKPEGLAIISFSNRCFWTKAISIWTSTGDSDHAWIVGSYFHYAGGFEPPLAVDISPNPGRSYPIKAKRRRETKEEDVYGQMRTGERSGGTGSEEEAITASSSSGDGGGSSRKGGWGWVGKFHRDLLAGALMGGMVHTVVAPIERAKLLLQTQEGNAAILGFAGRPRKDRFRGMFDCIFRTVRDEGSPISLARKWNRCSPLLSFRGPQFFLKGSVIEGHGSWNALLYARDGLGLVSPAGRNGRLVCVWYLVKELLYNEAAATILRGPLLHYALPLYTTLRFWQRLNNPTKDAYVDSGKEFGQPILEAS</sequence>
<evidence type="ECO:0000256" key="3">
    <source>
        <dbReference type="ARBA" id="ARBA00022692"/>
    </source>
</evidence>
<dbReference type="InterPro" id="IPR002067">
    <property type="entry name" value="MCP"/>
</dbReference>
<protein>
    <recommendedName>
        <fullName evidence="9">Methyltransferase type 11 domain-containing protein</fullName>
    </recommendedName>
</protein>
<accession>A0A835RFM0</accession>
<evidence type="ECO:0000256" key="4">
    <source>
        <dbReference type="ARBA" id="ARBA00022737"/>
    </source>
</evidence>
<dbReference type="Gene3D" id="3.40.50.150">
    <property type="entry name" value="Vaccinia Virus protein VP39"/>
    <property type="match status" value="1"/>
</dbReference>